<feature type="region of interest" description="Disordered" evidence="1">
    <location>
        <begin position="156"/>
        <end position="200"/>
    </location>
</feature>
<keyword evidence="4" id="KW-1185">Reference proteome</keyword>
<dbReference type="Pfam" id="PF13560">
    <property type="entry name" value="HTH_31"/>
    <property type="match status" value="1"/>
</dbReference>
<dbReference type="EMBL" id="JBHUFV010000005">
    <property type="protein sequence ID" value="MFD1930758.1"/>
    <property type="molecule type" value="Genomic_DNA"/>
</dbReference>
<dbReference type="RefSeq" id="WP_379569457.1">
    <property type="nucleotide sequence ID" value="NZ_JBHUFV010000005.1"/>
</dbReference>
<dbReference type="Proteomes" id="UP001597368">
    <property type="component" value="Unassembled WGS sequence"/>
</dbReference>
<keyword evidence="2" id="KW-1133">Transmembrane helix</keyword>
<feature type="compositionally biased region" description="Low complexity" evidence="1">
    <location>
        <begin position="175"/>
        <end position="197"/>
    </location>
</feature>
<name>A0ABW4SMY7_9ACTN</name>
<keyword evidence="2" id="KW-0812">Transmembrane</keyword>
<evidence type="ECO:0008006" key="5">
    <source>
        <dbReference type="Google" id="ProtNLM"/>
    </source>
</evidence>
<protein>
    <recommendedName>
        <fullName evidence="5">Helix-turn-helix domain-containing protein</fullName>
    </recommendedName>
</protein>
<evidence type="ECO:0000256" key="1">
    <source>
        <dbReference type="SAM" id="MobiDB-lite"/>
    </source>
</evidence>
<proteinExistence type="predicted"/>
<accession>A0ABW4SMY7</accession>
<reference evidence="4" key="1">
    <citation type="journal article" date="2019" name="Int. J. Syst. Evol. Microbiol.">
        <title>The Global Catalogue of Microorganisms (GCM) 10K type strain sequencing project: providing services to taxonomists for standard genome sequencing and annotation.</title>
        <authorList>
            <consortium name="The Broad Institute Genomics Platform"/>
            <consortium name="The Broad Institute Genome Sequencing Center for Infectious Disease"/>
            <person name="Wu L."/>
            <person name="Ma J."/>
        </authorList>
    </citation>
    <scope>NUCLEOTIDE SEQUENCE [LARGE SCALE GENOMIC DNA]</scope>
    <source>
        <strain evidence="4">ICMP 6774ER</strain>
    </source>
</reference>
<sequence length="356" mass="37730">MAVFIAQLRALHQRQGAPSVRELADRTRRAQAPYSKSVIGQALQGHRLPSEGVLRALVHALGVDDAQPWLERRAQALAATRTTPTVQPENPVEQAADERDSTDEQSASARESPARHHAAGPGHKLLSRAPSTRWMATLVVVAAVVVLVTAGMSALGGTDAGAGSVPTGTGSSPVTPEAASPRTTAPATASTPSRATPVGENTWSAVHGLGCQAEWSYADPGWRRAGGGWRQDGCTGTSLFLQVASEPGHATQGVFWYFDTRPEARCTIEAFIADDRRSAGTAFYYLDDDDTTLPHLAGPVTVDQRAHRGAWVTLGSWPVPGPGRLTLILANQPRQAHDTYTVTASAARATCRWSGE</sequence>
<keyword evidence="2" id="KW-0472">Membrane</keyword>
<evidence type="ECO:0000313" key="4">
    <source>
        <dbReference type="Proteomes" id="UP001597368"/>
    </source>
</evidence>
<feature type="region of interest" description="Disordered" evidence="1">
    <location>
        <begin position="79"/>
        <end position="126"/>
    </location>
</feature>
<evidence type="ECO:0000313" key="3">
    <source>
        <dbReference type="EMBL" id="MFD1930758.1"/>
    </source>
</evidence>
<comment type="caution">
    <text evidence="3">The sequence shown here is derived from an EMBL/GenBank/DDBJ whole genome shotgun (WGS) entry which is preliminary data.</text>
</comment>
<organism evidence="3 4">
    <name type="scientific">Nonomuraea mangrovi</name>
    <dbReference type="NCBI Taxonomy" id="2316207"/>
    <lineage>
        <taxon>Bacteria</taxon>
        <taxon>Bacillati</taxon>
        <taxon>Actinomycetota</taxon>
        <taxon>Actinomycetes</taxon>
        <taxon>Streptosporangiales</taxon>
        <taxon>Streptosporangiaceae</taxon>
        <taxon>Nonomuraea</taxon>
    </lineage>
</organism>
<feature type="transmembrane region" description="Helical" evidence="2">
    <location>
        <begin position="134"/>
        <end position="155"/>
    </location>
</feature>
<gene>
    <name evidence="3" type="ORF">ACFSKW_04620</name>
</gene>
<evidence type="ECO:0000256" key="2">
    <source>
        <dbReference type="SAM" id="Phobius"/>
    </source>
</evidence>